<evidence type="ECO:0000313" key="2">
    <source>
        <dbReference type="EMBL" id="JAH11137.1"/>
    </source>
</evidence>
<reference evidence="2" key="2">
    <citation type="journal article" date="2015" name="Fish Shellfish Immunol.">
        <title>Early steps in the European eel (Anguilla anguilla)-Vibrio vulnificus interaction in the gills: Role of the RtxA13 toxin.</title>
        <authorList>
            <person name="Callol A."/>
            <person name="Pajuelo D."/>
            <person name="Ebbesson L."/>
            <person name="Teles M."/>
            <person name="MacKenzie S."/>
            <person name="Amaro C."/>
        </authorList>
    </citation>
    <scope>NUCLEOTIDE SEQUENCE</scope>
</reference>
<evidence type="ECO:0008006" key="3">
    <source>
        <dbReference type="Google" id="ProtNLM"/>
    </source>
</evidence>
<sequence>MCDILCCVYLFFSTIPSLVKPMPVSQNNFSMSLFWQRRQRGQNRHSLTCFLPPEIGIQDPPNKISFLNSMFHHQS</sequence>
<accession>A0A0E9Q3M8</accession>
<evidence type="ECO:0000256" key="1">
    <source>
        <dbReference type="SAM" id="SignalP"/>
    </source>
</evidence>
<keyword evidence="1" id="KW-0732">Signal</keyword>
<proteinExistence type="predicted"/>
<feature type="signal peptide" evidence="1">
    <location>
        <begin position="1"/>
        <end position="21"/>
    </location>
</feature>
<organism evidence="2">
    <name type="scientific">Anguilla anguilla</name>
    <name type="common">European freshwater eel</name>
    <name type="synonym">Muraena anguilla</name>
    <dbReference type="NCBI Taxonomy" id="7936"/>
    <lineage>
        <taxon>Eukaryota</taxon>
        <taxon>Metazoa</taxon>
        <taxon>Chordata</taxon>
        <taxon>Craniata</taxon>
        <taxon>Vertebrata</taxon>
        <taxon>Euteleostomi</taxon>
        <taxon>Actinopterygii</taxon>
        <taxon>Neopterygii</taxon>
        <taxon>Teleostei</taxon>
        <taxon>Anguilliformes</taxon>
        <taxon>Anguillidae</taxon>
        <taxon>Anguilla</taxon>
    </lineage>
</organism>
<reference evidence="2" key="1">
    <citation type="submission" date="2014-11" db="EMBL/GenBank/DDBJ databases">
        <authorList>
            <person name="Amaro Gonzalez C."/>
        </authorList>
    </citation>
    <scope>NUCLEOTIDE SEQUENCE</scope>
</reference>
<protein>
    <recommendedName>
        <fullName evidence="3">Secreted protein</fullName>
    </recommendedName>
</protein>
<feature type="chain" id="PRO_5002430958" description="Secreted protein" evidence="1">
    <location>
        <begin position="22"/>
        <end position="75"/>
    </location>
</feature>
<name>A0A0E9Q3M8_ANGAN</name>
<dbReference type="AlphaFoldDB" id="A0A0E9Q3M8"/>
<dbReference type="EMBL" id="GBXM01097440">
    <property type="protein sequence ID" value="JAH11137.1"/>
    <property type="molecule type" value="Transcribed_RNA"/>
</dbReference>